<feature type="domain" description="C3HC-type" evidence="7">
    <location>
        <begin position="93"/>
        <end position="235"/>
    </location>
</feature>
<comment type="subcellular location">
    <subcellularLocation>
        <location evidence="1">Nucleus</location>
    </subcellularLocation>
</comment>
<feature type="compositionally biased region" description="Polar residues" evidence="6">
    <location>
        <begin position="29"/>
        <end position="38"/>
    </location>
</feature>
<keyword evidence="10" id="KW-1185">Reference proteome</keyword>
<evidence type="ECO:0000313" key="9">
    <source>
        <dbReference type="EMBL" id="EAW06493.1"/>
    </source>
</evidence>
<dbReference type="STRING" id="344612.A1CT56"/>
<accession>A1CT56</accession>
<evidence type="ECO:0000259" key="8">
    <source>
        <dbReference type="Pfam" id="PF08600"/>
    </source>
</evidence>
<dbReference type="GeneID" id="4700240"/>
<proteinExistence type="predicted"/>
<dbReference type="PANTHER" id="PTHR15835:SF6">
    <property type="entry name" value="ZINC FINGER C3HC-TYPE PROTEIN 1"/>
    <property type="match status" value="1"/>
</dbReference>
<feature type="compositionally biased region" description="Basic and acidic residues" evidence="6">
    <location>
        <begin position="260"/>
        <end position="272"/>
    </location>
</feature>
<organism evidence="9 10">
    <name type="scientific">Aspergillus clavatus (strain ATCC 1007 / CBS 513.65 / DSM 816 / NCTC 3887 / NRRL 1 / QM 1276 / 107)</name>
    <dbReference type="NCBI Taxonomy" id="344612"/>
    <lineage>
        <taxon>Eukaryota</taxon>
        <taxon>Fungi</taxon>
        <taxon>Dikarya</taxon>
        <taxon>Ascomycota</taxon>
        <taxon>Pezizomycotina</taxon>
        <taxon>Eurotiomycetes</taxon>
        <taxon>Eurotiomycetidae</taxon>
        <taxon>Eurotiales</taxon>
        <taxon>Aspergillaceae</taxon>
        <taxon>Aspergillus</taxon>
        <taxon>Aspergillus subgen. Fumigati</taxon>
    </lineage>
</organism>
<sequence length="464" mass="51796">MSYAVETKKRKFHRVLESLTKPPTVDPSPKQTPGTPATPTERVPADLSIKKVRLSSQDLSNFAAVRKSGIKAARSVSRESAVSSTTTRPSFVPWDRDRFLERLETFRRVDRWSPKPAAISEVEWAKRGWICTDVSRVTCVGGCGGSVVVKLPDELDELDGYDHDKVQERKEVRGKLVEEYASLLVKGHGEHCPWRNKGCDATIHRLPLTNGDTAIAGLQKRYLNIAKMANELPAAEHTIAPESFDLEAIIKILPEGEFDDSTRTAESDRPETQQDQQPEQQSGEGSQEDGSQKSPEPSKPINKAALALALFGWDTISFGTAGLVGCGACFRRLGLWMYKPKDNGDTTVYDTLDVAHEHMEYCPWVSGKAQSGTGKSNEKQAELRSGWELLVQALRVKHRRQIRSIASRETLRAVSETPTDDFPAVDDASEEHKKASDREWWAKLRRMRQVLNVKSPQRKKSVAP</sequence>
<feature type="region of interest" description="Disordered" evidence="6">
    <location>
        <begin position="14"/>
        <end position="44"/>
    </location>
</feature>
<dbReference type="VEuPathDB" id="FungiDB:ACLA_081830"/>
<feature type="region of interest" description="Disordered" evidence="6">
    <location>
        <begin position="257"/>
        <end position="299"/>
    </location>
</feature>
<reference evidence="9 10" key="1">
    <citation type="journal article" date="2008" name="PLoS Genet.">
        <title>Genomic islands in the pathogenic filamentous fungus Aspergillus fumigatus.</title>
        <authorList>
            <person name="Fedorova N.D."/>
            <person name="Khaldi N."/>
            <person name="Joardar V.S."/>
            <person name="Maiti R."/>
            <person name="Amedeo P."/>
            <person name="Anderson M.J."/>
            <person name="Crabtree J."/>
            <person name="Silva J.C."/>
            <person name="Badger J.H."/>
            <person name="Albarraq A."/>
            <person name="Angiuoli S."/>
            <person name="Bussey H."/>
            <person name="Bowyer P."/>
            <person name="Cotty P.J."/>
            <person name="Dyer P.S."/>
            <person name="Egan A."/>
            <person name="Galens K."/>
            <person name="Fraser-Liggett C.M."/>
            <person name="Haas B.J."/>
            <person name="Inman J.M."/>
            <person name="Kent R."/>
            <person name="Lemieux S."/>
            <person name="Malavazi I."/>
            <person name="Orvis J."/>
            <person name="Roemer T."/>
            <person name="Ronning C.M."/>
            <person name="Sundaram J.P."/>
            <person name="Sutton G."/>
            <person name="Turner G."/>
            <person name="Venter J.C."/>
            <person name="White O.R."/>
            <person name="Whitty B.R."/>
            <person name="Youngman P."/>
            <person name="Wolfe K.H."/>
            <person name="Goldman G.H."/>
            <person name="Wortman J.R."/>
            <person name="Jiang B."/>
            <person name="Denning D.W."/>
            <person name="Nierman W.C."/>
        </authorList>
    </citation>
    <scope>NUCLEOTIDE SEQUENCE [LARGE SCALE GENOMIC DNA]</scope>
    <source>
        <strain evidence="10">ATCC 1007 / CBS 513.65 / DSM 816 / NCTC 3887 / NRRL 1</strain>
    </source>
</reference>
<dbReference type="KEGG" id="act:ACLA_081830"/>
<dbReference type="PANTHER" id="PTHR15835">
    <property type="entry name" value="NUCLEAR-INTERACTING PARTNER OF ALK"/>
    <property type="match status" value="1"/>
</dbReference>
<protein>
    <submittedName>
        <fullName evidence="9">C3HC zinc finger domain protein</fullName>
    </submittedName>
</protein>
<dbReference type="OMA" id="HLDYCPW"/>
<dbReference type="AlphaFoldDB" id="A1CT56"/>
<dbReference type="eggNOG" id="KOG4765">
    <property type="taxonomic scope" value="Eukaryota"/>
</dbReference>
<dbReference type="Pfam" id="PF08600">
    <property type="entry name" value="NuBaID_C"/>
    <property type="match status" value="1"/>
</dbReference>
<evidence type="ECO:0000256" key="5">
    <source>
        <dbReference type="ARBA" id="ARBA00023242"/>
    </source>
</evidence>
<keyword evidence="3" id="KW-0863">Zinc-finger</keyword>
<dbReference type="Pfam" id="PF07967">
    <property type="entry name" value="zf-C3HC"/>
    <property type="match status" value="1"/>
</dbReference>
<evidence type="ECO:0000256" key="4">
    <source>
        <dbReference type="ARBA" id="ARBA00022833"/>
    </source>
</evidence>
<dbReference type="InterPro" id="IPR013909">
    <property type="entry name" value="NuBaID_C"/>
</dbReference>
<dbReference type="EMBL" id="DS027060">
    <property type="protein sequence ID" value="EAW06493.1"/>
    <property type="molecule type" value="Genomic_DNA"/>
</dbReference>
<feature type="region of interest" description="Disordered" evidence="6">
    <location>
        <begin position="417"/>
        <end position="438"/>
    </location>
</feature>
<dbReference type="HOGENOM" id="CLU_031412_0_0_1"/>
<keyword evidence="2" id="KW-0479">Metal-binding</keyword>
<evidence type="ECO:0000259" key="7">
    <source>
        <dbReference type="Pfam" id="PF07967"/>
    </source>
</evidence>
<gene>
    <name evidence="9" type="ORF">ACLA_081830</name>
</gene>
<dbReference type="Proteomes" id="UP000006701">
    <property type="component" value="Unassembled WGS sequence"/>
</dbReference>
<evidence type="ECO:0000256" key="1">
    <source>
        <dbReference type="ARBA" id="ARBA00004123"/>
    </source>
</evidence>
<dbReference type="InterPro" id="IPR012935">
    <property type="entry name" value="NuBaID_N"/>
</dbReference>
<dbReference type="RefSeq" id="XP_001267919.1">
    <property type="nucleotide sequence ID" value="XM_001267918.1"/>
</dbReference>
<keyword evidence="5" id="KW-0539">Nucleus</keyword>
<keyword evidence="4" id="KW-0862">Zinc</keyword>
<feature type="compositionally biased region" description="Low complexity" evidence="6">
    <location>
        <begin position="273"/>
        <end position="289"/>
    </location>
</feature>
<evidence type="ECO:0000256" key="2">
    <source>
        <dbReference type="ARBA" id="ARBA00022723"/>
    </source>
</evidence>
<evidence type="ECO:0000256" key="3">
    <source>
        <dbReference type="ARBA" id="ARBA00022771"/>
    </source>
</evidence>
<evidence type="ECO:0000313" key="10">
    <source>
        <dbReference type="Proteomes" id="UP000006701"/>
    </source>
</evidence>
<feature type="domain" description="NuBaID C-terminal" evidence="8">
    <location>
        <begin position="305"/>
        <end position="401"/>
    </location>
</feature>
<dbReference type="GO" id="GO:0005634">
    <property type="term" value="C:nucleus"/>
    <property type="evidence" value="ECO:0007669"/>
    <property type="project" value="UniProtKB-SubCell"/>
</dbReference>
<dbReference type="GO" id="GO:0008270">
    <property type="term" value="F:zinc ion binding"/>
    <property type="evidence" value="ECO:0007669"/>
    <property type="project" value="UniProtKB-KW"/>
</dbReference>
<dbReference type="OrthoDB" id="2592092at2759"/>
<evidence type="ECO:0000256" key="6">
    <source>
        <dbReference type="SAM" id="MobiDB-lite"/>
    </source>
</evidence>
<name>A1CT56_ASPCL</name>